<sequence>MPSFKTAFISAVLACLAHAKTIKITATSDSTFNPDSVEANENDVLEFYFEAKNHSVVAGDYRYPCSPLDLGTGFFSGFIPTDDGAADKIFRVTVNETEPIAFYSSQGNECAEGMVGIVNPSKNKTLNDYKERASELSKAVTPGRAIYGGKLIDSDDADSNDDDSQDSSKSDTDDSSDDDDNTAQSLQIPVFGLLGAIGLAHAIL</sequence>
<accession>A0A9P5H206</accession>
<dbReference type="Proteomes" id="UP000722485">
    <property type="component" value="Unassembled WGS sequence"/>
</dbReference>
<dbReference type="CDD" id="cd00920">
    <property type="entry name" value="Cupredoxin"/>
    <property type="match status" value="1"/>
</dbReference>
<name>A0A9P5H206_9HYPO</name>
<dbReference type="SUPFAM" id="SSF49503">
    <property type="entry name" value="Cupredoxins"/>
    <property type="match status" value="1"/>
</dbReference>
<gene>
    <name evidence="3" type="ORF">G7Z17_g8447</name>
</gene>
<protein>
    <recommendedName>
        <fullName evidence="5">Extracellular serine-rich protein</fullName>
    </recommendedName>
</protein>
<feature type="region of interest" description="Disordered" evidence="1">
    <location>
        <begin position="148"/>
        <end position="183"/>
    </location>
</feature>
<evidence type="ECO:0008006" key="5">
    <source>
        <dbReference type="Google" id="ProtNLM"/>
    </source>
</evidence>
<evidence type="ECO:0000256" key="1">
    <source>
        <dbReference type="SAM" id="MobiDB-lite"/>
    </source>
</evidence>
<organism evidence="3 4">
    <name type="scientific">Cylindrodendrum hubeiense</name>
    <dbReference type="NCBI Taxonomy" id="595255"/>
    <lineage>
        <taxon>Eukaryota</taxon>
        <taxon>Fungi</taxon>
        <taxon>Dikarya</taxon>
        <taxon>Ascomycota</taxon>
        <taxon>Pezizomycotina</taxon>
        <taxon>Sordariomycetes</taxon>
        <taxon>Hypocreomycetidae</taxon>
        <taxon>Hypocreales</taxon>
        <taxon>Nectriaceae</taxon>
        <taxon>Cylindrodendrum</taxon>
    </lineage>
</organism>
<feature type="compositionally biased region" description="Acidic residues" evidence="1">
    <location>
        <begin position="154"/>
        <end position="165"/>
    </location>
</feature>
<dbReference type="EMBL" id="JAANBB010000214">
    <property type="protein sequence ID" value="KAF7546416.1"/>
    <property type="molecule type" value="Genomic_DNA"/>
</dbReference>
<keyword evidence="4" id="KW-1185">Reference proteome</keyword>
<dbReference type="Gene3D" id="2.60.40.420">
    <property type="entry name" value="Cupredoxins - blue copper proteins"/>
    <property type="match status" value="1"/>
</dbReference>
<evidence type="ECO:0000256" key="2">
    <source>
        <dbReference type="SAM" id="SignalP"/>
    </source>
</evidence>
<feature type="signal peptide" evidence="2">
    <location>
        <begin position="1"/>
        <end position="19"/>
    </location>
</feature>
<comment type="caution">
    <text evidence="3">The sequence shown here is derived from an EMBL/GenBank/DDBJ whole genome shotgun (WGS) entry which is preliminary data.</text>
</comment>
<dbReference type="OrthoDB" id="5421909at2759"/>
<evidence type="ECO:0000313" key="3">
    <source>
        <dbReference type="EMBL" id="KAF7546416.1"/>
    </source>
</evidence>
<keyword evidence="2" id="KW-0732">Signal</keyword>
<dbReference type="PANTHER" id="PTHR34883:SF17">
    <property type="entry name" value="CUPREDOXIN"/>
    <property type="match status" value="1"/>
</dbReference>
<dbReference type="AlphaFoldDB" id="A0A9P5H206"/>
<dbReference type="InterPro" id="IPR008972">
    <property type="entry name" value="Cupredoxin"/>
</dbReference>
<reference evidence="3" key="1">
    <citation type="submission" date="2020-03" db="EMBL/GenBank/DDBJ databases">
        <title>Draft Genome Sequence of Cylindrodendrum hubeiense.</title>
        <authorList>
            <person name="Buettner E."/>
            <person name="Kellner H."/>
        </authorList>
    </citation>
    <scope>NUCLEOTIDE SEQUENCE</scope>
    <source>
        <strain evidence="3">IHI 201604</strain>
    </source>
</reference>
<evidence type="ECO:0000313" key="4">
    <source>
        <dbReference type="Proteomes" id="UP000722485"/>
    </source>
</evidence>
<feature type="chain" id="PRO_5040418956" description="Extracellular serine-rich protein" evidence="2">
    <location>
        <begin position="20"/>
        <end position="204"/>
    </location>
</feature>
<proteinExistence type="predicted"/>
<dbReference type="InterPro" id="IPR052953">
    <property type="entry name" value="Ser-rich/MCO-related"/>
</dbReference>
<dbReference type="PANTHER" id="PTHR34883">
    <property type="entry name" value="SERINE-RICH PROTEIN, PUTATIVE-RELATED-RELATED"/>
    <property type="match status" value="1"/>
</dbReference>